<sequence>VYFEDKEGFDFFKQLITDRKINKILNPLGNINISCSAMLDLMARKIPEFTAKSLIVLDGDVVHDNSANAKKAKKEKNLCLLPSTLPPDQMIFEFLYNLPPDDAYWENKNKFTKAVFMKTAKDIIATLKIGNAPIDLKILIDNYKKVNKNHGGIVRKLFKDFAHTTQFQAQVKGRVKDNPYRYWVEKNPVQSDSFKNELIKSLKVIMTSGHGVDSATISSYLSDN</sequence>
<proteinExistence type="predicted"/>
<accession>A0A614UIR0</accession>
<protein>
    <submittedName>
        <fullName evidence="1">AAA family ATPase</fullName>
    </submittedName>
</protein>
<organism evidence="1">
    <name type="scientific">Salmonella derby</name>
    <dbReference type="NCBI Taxonomy" id="28144"/>
    <lineage>
        <taxon>Bacteria</taxon>
        <taxon>Pseudomonadati</taxon>
        <taxon>Pseudomonadota</taxon>
        <taxon>Gammaproteobacteria</taxon>
        <taxon>Enterobacterales</taxon>
        <taxon>Enterobacteriaceae</taxon>
        <taxon>Salmonella</taxon>
    </lineage>
</organism>
<gene>
    <name evidence="1" type="ORF">AHW28_07290</name>
</gene>
<dbReference type="EMBL" id="AAKWYE010000008">
    <property type="protein sequence ID" value="ECW5956334.1"/>
    <property type="molecule type" value="Genomic_DNA"/>
</dbReference>
<reference evidence="1" key="1">
    <citation type="submission" date="2018-07" db="EMBL/GenBank/DDBJ databases">
        <authorList>
            <consortium name="GenomeTrakr network: Whole genome sequencing for foodborne pathogen traceback"/>
        </authorList>
    </citation>
    <scope>NUCLEOTIDE SEQUENCE</scope>
    <source>
        <strain evidence="1">FDA00000938</strain>
    </source>
</reference>
<name>A0A614UIR0_SALDE</name>
<dbReference type="AlphaFoldDB" id="A0A614UIR0"/>
<feature type="non-terminal residue" evidence="1">
    <location>
        <position position="1"/>
    </location>
</feature>
<evidence type="ECO:0000313" key="1">
    <source>
        <dbReference type="EMBL" id="ECW5956334.1"/>
    </source>
</evidence>
<comment type="caution">
    <text evidence="1">The sequence shown here is derived from an EMBL/GenBank/DDBJ whole genome shotgun (WGS) entry which is preliminary data.</text>
</comment>